<evidence type="ECO:0000259" key="1">
    <source>
        <dbReference type="Pfam" id="PF25425"/>
    </source>
</evidence>
<dbReference type="Proteomes" id="UP001290455">
    <property type="component" value="Unassembled WGS sequence"/>
</dbReference>
<dbReference type="RefSeq" id="WP_322447405.1">
    <property type="nucleotide sequence ID" value="NZ_JAXOFX010000010.1"/>
</dbReference>
<evidence type="ECO:0000313" key="2">
    <source>
        <dbReference type="EMBL" id="MDZ5473105.1"/>
    </source>
</evidence>
<dbReference type="EMBL" id="JAXOFX010000010">
    <property type="protein sequence ID" value="MDZ5473105.1"/>
    <property type="molecule type" value="Genomic_DNA"/>
</dbReference>
<proteinExistence type="predicted"/>
<gene>
    <name evidence="2" type="ORF">SM124_15405</name>
</gene>
<accession>A0ABU5J110</accession>
<evidence type="ECO:0000313" key="3">
    <source>
        <dbReference type="Proteomes" id="UP001290455"/>
    </source>
</evidence>
<organism evidence="2 3">
    <name type="scientific">Robertmurraya mangrovi</name>
    <dbReference type="NCBI Taxonomy" id="3098077"/>
    <lineage>
        <taxon>Bacteria</taxon>
        <taxon>Bacillati</taxon>
        <taxon>Bacillota</taxon>
        <taxon>Bacilli</taxon>
        <taxon>Bacillales</taxon>
        <taxon>Bacillaceae</taxon>
        <taxon>Robertmurraya</taxon>
    </lineage>
</organism>
<protein>
    <recommendedName>
        <fullName evidence="1">YfjL-like N-terminal domain-containing protein</fullName>
    </recommendedName>
</protein>
<sequence length="204" mass="23001">MKKSSLIILSICILLIGLYYGYSTIRTLNGNPIAMPRAKNLVIEYINLAYPNDDFQIGKGTYAVTYGNYYFDVEDSKGIKVNELLVPKNLTLIEDTMQTDALNEKVADYLATHTTIETIEVNGTVSFAKEMNKSETIWVTVSGNNLSKEKLADFGQSIYEWSKNHAPSLNKLIVDATNVSNNESYRLSLDKKQLTESNYIKFIE</sequence>
<reference evidence="2 3" key="1">
    <citation type="submission" date="2023-11" db="EMBL/GenBank/DDBJ databases">
        <title>Bacillus jintuensis, isolated from a mudflat on the Beibu Gulf coast.</title>
        <authorList>
            <person name="Li M."/>
        </authorList>
    </citation>
    <scope>NUCLEOTIDE SEQUENCE [LARGE SCALE GENOMIC DNA]</scope>
    <source>
        <strain evidence="2 3">31A1R</strain>
    </source>
</reference>
<dbReference type="Pfam" id="PF25425">
    <property type="entry name" value="YfjL_N"/>
    <property type="match status" value="1"/>
</dbReference>
<keyword evidence="3" id="KW-1185">Reference proteome</keyword>
<comment type="caution">
    <text evidence="2">The sequence shown here is derived from an EMBL/GenBank/DDBJ whole genome shotgun (WGS) entry which is preliminary data.</text>
</comment>
<feature type="domain" description="YfjL-like N-terminal" evidence="1">
    <location>
        <begin position="2"/>
        <end position="75"/>
    </location>
</feature>
<name>A0ABU5J110_9BACI</name>
<dbReference type="InterPro" id="IPR057359">
    <property type="entry name" value="YfjL_N"/>
</dbReference>